<feature type="transmembrane region" description="Helical" evidence="1">
    <location>
        <begin position="15"/>
        <end position="34"/>
    </location>
</feature>
<protein>
    <submittedName>
        <fullName evidence="2">Uncharacterized protein</fullName>
    </submittedName>
</protein>
<accession>A0A4U6TQ67</accession>
<reference evidence="2" key="1">
    <citation type="submission" date="2019-03" db="EMBL/GenBank/DDBJ databases">
        <title>WGS assembly of Setaria viridis.</title>
        <authorList>
            <person name="Huang P."/>
            <person name="Jenkins J."/>
            <person name="Grimwood J."/>
            <person name="Barry K."/>
            <person name="Healey A."/>
            <person name="Mamidi S."/>
            <person name="Sreedasyam A."/>
            <person name="Shu S."/>
            <person name="Feldman M."/>
            <person name="Wu J."/>
            <person name="Yu Y."/>
            <person name="Chen C."/>
            <person name="Johnson J."/>
            <person name="Rokhsar D."/>
            <person name="Baxter I."/>
            <person name="Schmutz J."/>
            <person name="Brutnell T."/>
            <person name="Kellogg E."/>
        </authorList>
    </citation>
    <scope>NUCLEOTIDE SEQUENCE [LARGE SCALE GENOMIC DNA]</scope>
</reference>
<dbReference type="EMBL" id="CM016559">
    <property type="protein sequence ID" value="TKW02779.1"/>
    <property type="molecule type" value="Genomic_DNA"/>
</dbReference>
<name>A0A4U6TQ67_SETVI</name>
<evidence type="ECO:0000313" key="2">
    <source>
        <dbReference type="EMBL" id="TKW02779.1"/>
    </source>
</evidence>
<keyword evidence="1" id="KW-1133">Transmembrane helix</keyword>
<gene>
    <name evidence="2" type="ORF">SEVIR_8G262200v2</name>
</gene>
<keyword evidence="1" id="KW-0472">Membrane</keyword>
<dbReference type="Gramene" id="TKW02779">
    <property type="protein sequence ID" value="TKW02779"/>
    <property type="gene ID" value="SEVIR_8G262200v2"/>
</dbReference>
<dbReference type="Proteomes" id="UP000298652">
    <property type="component" value="Chromosome 8"/>
</dbReference>
<keyword evidence="1" id="KW-0812">Transmembrane</keyword>
<sequence>MPAHIFPSLPFLINYWVRLWIWSPSGVIGGRGSLRRAATRRGQRAPPSVRGRCSDNNCWDIQWGLCCCSFP</sequence>
<organism evidence="2 3">
    <name type="scientific">Setaria viridis</name>
    <name type="common">Green bristlegrass</name>
    <name type="synonym">Setaria italica subsp. viridis</name>
    <dbReference type="NCBI Taxonomy" id="4556"/>
    <lineage>
        <taxon>Eukaryota</taxon>
        <taxon>Viridiplantae</taxon>
        <taxon>Streptophyta</taxon>
        <taxon>Embryophyta</taxon>
        <taxon>Tracheophyta</taxon>
        <taxon>Spermatophyta</taxon>
        <taxon>Magnoliopsida</taxon>
        <taxon>Liliopsida</taxon>
        <taxon>Poales</taxon>
        <taxon>Poaceae</taxon>
        <taxon>PACMAD clade</taxon>
        <taxon>Panicoideae</taxon>
        <taxon>Panicodae</taxon>
        <taxon>Paniceae</taxon>
        <taxon>Cenchrinae</taxon>
        <taxon>Setaria</taxon>
    </lineage>
</organism>
<evidence type="ECO:0000256" key="1">
    <source>
        <dbReference type="SAM" id="Phobius"/>
    </source>
</evidence>
<proteinExistence type="predicted"/>
<evidence type="ECO:0000313" key="3">
    <source>
        <dbReference type="Proteomes" id="UP000298652"/>
    </source>
</evidence>
<keyword evidence="3" id="KW-1185">Reference proteome</keyword>
<dbReference type="AlphaFoldDB" id="A0A4U6TQ67"/>